<organism evidence="1 3">
    <name type="scientific">Aeromonas schubertii</name>
    <dbReference type="NCBI Taxonomy" id="652"/>
    <lineage>
        <taxon>Bacteria</taxon>
        <taxon>Pseudomonadati</taxon>
        <taxon>Pseudomonadota</taxon>
        <taxon>Gammaproteobacteria</taxon>
        <taxon>Aeromonadales</taxon>
        <taxon>Aeromonadaceae</taxon>
        <taxon>Aeromonas</taxon>
    </lineage>
</organism>
<evidence type="ECO:0000313" key="2">
    <source>
        <dbReference type="EMBL" id="MBZ6066723.1"/>
    </source>
</evidence>
<evidence type="ECO:0000313" key="3">
    <source>
        <dbReference type="Proteomes" id="UP000058114"/>
    </source>
</evidence>
<proteinExistence type="predicted"/>
<dbReference type="STRING" id="652.WL1483_1015"/>
<gene>
    <name evidence="1" type="primary">yscI</name>
    <name evidence="2" type="synonym">sctI</name>
    <name evidence="2" type="ORF">LA374_10950</name>
    <name evidence="1" type="ORF">WL1483_1015</name>
</gene>
<keyword evidence="4" id="KW-1185">Reference proteome</keyword>
<dbReference type="InterPro" id="IPR012670">
    <property type="entry name" value="T3SS_YscI/HrpB"/>
</dbReference>
<name>A0A0S2SFK7_9GAMM</name>
<dbReference type="PATRIC" id="fig|652.5.peg.1934"/>
<dbReference type="GO" id="GO:0030254">
    <property type="term" value="P:protein secretion by the type III secretion system"/>
    <property type="evidence" value="ECO:0007669"/>
    <property type="project" value="InterPro"/>
</dbReference>
<dbReference type="KEGG" id="asr:WL1483_1015"/>
<dbReference type="EMBL" id="CP013067">
    <property type="protein sequence ID" value="ALP40434.1"/>
    <property type="molecule type" value="Genomic_DNA"/>
</dbReference>
<reference evidence="2 4" key="3">
    <citation type="submission" date="2021-09" db="EMBL/GenBank/DDBJ databases">
        <title>Aeromonas schubertii isolated from Asian sea bass.</title>
        <authorList>
            <person name="Pinpimai K."/>
        </authorList>
    </citation>
    <scope>NUCLEOTIDE SEQUENCE [LARGE SCALE GENOMIC DNA]</scope>
    <source>
        <strain evidence="2 4">CHULA2021a</strain>
    </source>
</reference>
<dbReference type="NCBIfam" id="TIGR02497">
    <property type="entry name" value="yscI_hrpB_dom"/>
    <property type="match status" value="1"/>
</dbReference>
<dbReference type="Proteomes" id="UP000058114">
    <property type="component" value="Chromosome"/>
</dbReference>
<reference evidence="3" key="1">
    <citation type="submission" date="2015-10" db="EMBL/GenBank/DDBJ databases">
        <title>Complete Genome Sequence of Aeromonas schubertii strain WL1483.</title>
        <authorList>
            <person name="Liu L."/>
        </authorList>
    </citation>
    <scope>NUCLEOTIDE SEQUENCE [LARGE SCALE GENOMIC DNA]</scope>
    <source>
        <strain evidence="3">WL1483</strain>
    </source>
</reference>
<sequence>MEITQSGQALVTSLDELKQAEPAVDQVARFDAAMSDDGRGLGDSLLSGLSDLKRDFTTAKEELKAQMATPGDDPASLMQMQWSLMRITMQEELIAKTVGKMSQNVETLMKTQ</sequence>
<dbReference type="Proteomes" id="UP000774958">
    <property type="component" value="Unassembled WGS sequence"/>
</dbReference>
<evidence type="ECO:0000313" key="4">
    <source>
        <dbReference type="Proteomes" id="UP000774958"/>
    </source>
</evidence>
<dbReference type="Pfam" id="PF17001">
    <property type="entry name" value="T3SS_basalb_I"/>
    <property type="match status" value="1"/>
</dbReference>
<dbReference type="AlphaFoldDB" id="A0A0S2SFK7"/>
<evidence type="ECO:0000313" key="1">
    <source>
        <dbReference type="EMBL" id="ALP40434.1"/>
    </source>
</evidence>
<dbReference type="RefSeq" id="WP_050666202.1">
    <property type="nucleotide sequence ID" value="NZ_CDDB01000047.1"/>
</dbReference>
<dbReference type="OrthoDB" id="6996420at2"/>
<protein>
    <submittedName>
        <fullName evidence="1">Preprotein translocase I</fullName>
    </submittedName>
    <submittedName>
        <fullName evidence="2">Type III secretion system inner rod subunit SctI</fullName>
    </submittedName>
</protein>
<reference evidence="1 3" key="2">
    <citation type="journal article" date="2016" name="Genome Announc.">
        <title>Complete Genome Sequence of the Highly Virulent Aeromonas schubertii Strain WL1483, Isolated from Diseased Snakehead Fish (Channa argus) in China.</title>
        <authorList>
            <person name="Liu L."/>
            <person name="Li N."/>
            <person name="Zhang D."/>
            <person name="Fu X."/>
            <person name="Shi C."/>
            <person name="Lin Q."/>
            <person name="Hao G."/>
        </authorList>
    </citation>
    <scope>NUCLEOTIDE SEQUENCE [LARGE SCALE GENOMIC DNA]</scope>
    <source>
        <strain evidence="1 3">WL1483</strain>
    </source>
</reference>
<dbReference type="EMBL" id="JAIRBT010000012">
    <property type="protein sequence ID" value="MBZ6066723.1"/>
    <property type="molecule type" value="Genomic_DNA"/>
</dbReference>
<accession>A0A0S2SFK7</accession>